<dbReference type="SUPFAM" id="SSF56112">
    <property type="entry name" value="Protein kinase-like (PK-like)"/>
    <property type="match status" value="1"/>
</dbReference>
<proteinExistence type="predicted"/>
<keyword evidence="2" id="KW-0472">Membrane</keyword>
<keyword evidence="2" id="KW-1133">Transmembrane helix</keyword>
<dbReference type="AlphaFoldDB" id="A0A914ALF5"/>
<dbReference type="PROSITE" id="PS50011">
    <property type="entry name" value="PROTEIN_KINASE_DOM"/>
    <property type="match status" value="1"/>
</dbReference>
<dbReference type="RefSeq" id="XP_038064408.1">
    <property type="nucleotide sequence ID" value="XM_038208480.1"/>
</dbReference>
<dbReference type="Proteomes" id="UP000887568">
    <property type="component" value="Unplaced"/>
</dbReference>
<organism evidence="4 5">
    <name type="scientific">Patiria miniata</name>
    <name type="common">Bat star</name>
    <name type="synonym">Asterina miniata</name>
    <dbReference type="NCBI Taxonomy" id="46514"/>
    <lineage>
        <taxon>Eukaryota</taxon>
        <taxon>Metazoa</taxon>
        <taxon>Echinodermata</taxon>
        <taxon>Eleutherozoa</taxon>
        <taxon>Asterozoa</taxon>
        <taxon>Asteroidea</taxon>
        <taxon>Valvatacea</taxon>
        <taxon>Valvatida</taxon>
        <taxon>Asterinidae</taxon>
        <taxon>Patiria</taxon>
    </lineage>
</organism>
<dbReference type="Gene3D" id="3.30.200.20">
    <property type="entry name" value="Phosphorylase Kinase, domain 1"/>
    <property type="match status" value="1"/>
</dbReference>
<dbReference type="GO" id="GO:0004674">
    <property type="term" value="F:protein serine/threonine kinase activity"/>
    <property type="evidence" value="ECO:0007669"/>
    <property type="project" value="TreeGrafter"/>
</dbReference>
<dbReference type="GeneID" id="119734873"/>
<dbReference type="InterPro" id="IPR000719">
    <property type="entry name" value="Prot_kinase_dom"/>
</dbReference>
<reference evidence="4" key="1">
    <citation type="submission" date="2022-11" db="UniProtKB">
        <authorList>
            <consortium name="EnsemblMetazoa"/>
        </authorList>
    </citation>
    <scope>IDENTIFICATION</scope>
</reference>
<name>A0A914ALF5_PATMI</name>
<dbReference type="Gene3D" id="1.10.510.10">
    <property type="entry name" value="Transferase(Phosphotransferase) domain 1"/>
    <property type="match status" value="1"/>
</dbReference>
<dbReference type="GO" id="GO:0005524">
    <property type="term" value="F:ATP binding"/>
    <property type="evidence" value="ECO:0007669"/>
    <property type="project" value="InterPro"/>
</dbReference>
<dbReference type="PANTHER" id="PTHR24359:SF1">
    <property type="entry name" value="INHIBITOR OF NUCLEAR FACTOR KAPPA-B KINASE EPSILON SUBUNIT HOMOLOG 1-RELATED"/>
    <property type="match status" value="1"/>
</dbReference>
<feature type="compositionally biased region" description="Polar residues" evidence="1">
    <location>
        <begin position="1"/>
        <end position="20"/>
    </location>
</feature>
<dbReference type="CTD" id="388228"/>
<dbReference type="OMA" id="NHSWMLD"/>
<sequence length="377" mass="42837">METTQARNMRQVDGTRNTRVSPAASPDEEALPCPGNFVSIRVLSRGAFSKVELVVERATGRHLVLKYHHKMRTRMNEYLREFQTSCRLIHPAILVTFDQPIETDKAFIIVQEYAVQGDLLEAITPQQGLDEHRAKSCLIQTASALTFMHKRLLVHGNVKPENILIFDANMTVVKLSDFRHTQRRGDTVTKRTRSTPYTAPEICSTVINEGYMADYNQDIWAFGVLVFCVLFGVFPWGTATPEDTSFRNFTQWQKRRVNLTPLEWRRLSSKMQKLLKKILDPIPERRCPVDEINKYMGEAWLKAQPDQARPGNLSGDGDIPSTGDVAAMKELRVMLESHGVVTYSDSSVKRQRIDEWVQAACQQSTEAATKTLHASSR</sequence>
<protein>
    <recommendedName>
        <fullName evidence="3">Protein kinase domain-containing protein</fullName>
    </recommendedName>
</protein>
<dbReference type="Pfam" id="PF00069">
    <property type="entry name" value="Pkinase"/>
    <property type="match status" value="1"/>
</dbReference>
<evidence type="ECO:0000259" key="3">
    <source>
        <dbReference type="PROSITE" id="PS50011"/>
    </source>
</evidence>
<feature type="transmembrane region" description="Helical" evidence="2">
    <location>
        <begin position="219"/>
        <end position="237"/>
    </location>
</feature>
<dbReference type="InterPro" id="IPR011009">
    <property type="entry name" value="Kinase-like_dom_sf"/>
</dbReference>
<accession>A0A914ALF5</accession>
<keyword evidence="5" id="KW-1185">Reference proteome</keyword>
<evidence type="ECO:0000256" key="1">
    <source>
        <dbReference type="SAM" id="MobiDB-lite"/>
    </source>
</evidence>
<evidence type="ECO:0000313" key="5">
    <source>
        <dbReference type="Proteomes" id="UP000887568"/>
    </source>
</evidence>
<feature type="domain" description="Protein kinase" evidence="3">
    <location>
        <begin position="37"/>
        <end position="301"/>
    </location>
</feature>
<keyword evidence="2" id="KW-0812">Transmembrane</keyword>
<feature type="region of interest" description="Disordered" evidence="1">
    <location>
        <begin position="1"/>
        <end position="29"/>
    </location>
</feature>
<dbReference type="OrthoDB" id="6513151at2759"/>
<evidence type="ECO:0000256" key="2">
    <source>
        <dbReference type="SAM" id="Phobius"/>
    </source>
</evidence>
<dbReference type="PANTHER" id="PTHR24359">
    <property type="entry name" value="SERINE/THREONINE-PROTEIN KINASE SBK1"/>
    <property type="match status" value="1"/>
</dbReference>
<dbReference type="EnsemblMetazoa" id="XM_038208480.1">
    <property type="protein sequence ID" value="XP_038064408.1"/>
    <property type="gene ID" value="LOC119734873"/>
</dbReference>
<evidence type="ECO:0000313" key="4">
    <source>
        <dbReference type="EnsemblMetazoa" id="XP_038064408.1"/>
    </source>
</evidence>